<dbReference type="PANTHER" id="PTHR39596">
    <property type="match status" value="1"/>
</dbReference>
<evidence type="ECO:0000313" key="2">
    <source>
        <dbReference type="EMBL" id="KIW29256.1"/>
    </source>
</evidence>
<accession>A0A0D1ZMR7</accession>
<dbReference type="VEuPathDB" id="FungiDB:PV07_05081"/>
<dbReference type="EMBL" id="KN847042">
    <property type="protein sequence ID" value="KIW29256.1"/>
    <property type="molecule type" value="Genomic_DNA"/>
</dbReference>
<dbReference type="PANTHER" id="PTHR39596:SF3">
    <property type="entry name" value="HETEROKARYON INCOMPATIBILITY DOMAIN-CONTAINING PROTEIN"/>
    <property type="match status" value="1"/>
</dbReference>
<organism evidence="2 3">
    <name type="scientific">Cladophialophora immunda</name>
    <dbReference type="NCBI Taxonomy" id="569365"/>
    <lineage>
        <taxon>Eukaryota</taxon>
        <taxon>Fungi</taxon>
        <taxon>Dikarya</taxon>
        <taxon>Ascomycota</taxon>
        <taxon>Pezizomycotina</taxon>
        <taxon>Eurotiomycetes</taxon>
        <taxon>Chaetothyriomycetidae</taxon>
        <taxon>Chaetothyriales</taxon>
        <taxon>Herpotrichiellaceae</taxon>
        <taxon>Cladophialophora</taxon>
    </lineage>
</organism>
<gene>
    <name evidence="2" type="ORF">PV07_05081</name>
</gene>
<dbReference type="Proteomes" id="UP000054466">
    <property type="component" value="Unassembled WGS sequence"/>
</dbReference>
<keyword evidence="3" id="KW-1185">Reference proteome</keyword>
<dbReference type="Pfam" id="PF06985">
    <property type="entry name" value="HET"/>
    <property type="match status" value="1"/>
</dbReference>
<dbReference type="STRING" id="569365.A0A0D1ZMR7"/>
<name>A0A0D1ZMR7_9EURO</name>
<sequence length="928" mass="104014">MACNRQTASLERSTSTIGSGVVGRLNQAHFQSYRRSFYASPAISGRHIVLAPILVSPALSLGDIDHLPLPPAPLIKSLIVPFLCNERYDGGDFETYPSRAGWQVPEADSPFLLFRRDQQVYDEREVGAFLQTWLYFGLLFQITGRQVEPALFRKTTPTGTPQFSSEPLTNIVSDWSVEALSHLPRMNTRQSAHRLEAWVDECYSVLKNADDMLDRIVDAYETREHTIISHVGLSIAALGDYLGRTIASIALERGYHDEDFPAWTLSASLSQPVTQRMQHFCPNRIYSFISNGIGAGALWYAANLETPQVHDLHSTCSAEQCNSPFVDPQLYKVQHLDEACNCNFQELATPSLLNTVQEGSIALFTVQETRGRMTLALHNQRKTPTYVAISHVWADGHGNLDSNALPSCFLRNLQANVDALGLTPGTQTPIWMDTLCLPRHPLELRRKAVLRLSDIFRHAAGVLVIDSYLQTRTCANMSAIEILARISLSGWTSRLWTFSEGRLARQIWFQFSDTAINLHRYISAWQAELRENQIPSLPSTNVAYQMTSLYTATTLTRDSDVEEELLQLSQIKAALVSRQTSWQSDEALCLGAILELDLSEIIAANDSQKMAALWRQMPPAYLPIDLVFTKFLPKLDLDGIHWAPATLLGGSNHGLTALPMYNFALYATPTEDGLLVDTPSMTFDAGCSSDASSLASRRNLIQICRDIQEFEATRWDFLLQDQNGAWYTCFVTDLWHQTPREPLYRQEAPGILLLVEEPNVTDYDLLIGAESDDDNSENEPERPSYLGVFVTYLPSAATPRVKAHTHVSVNMVPPEHWAYFDEAVTCAAGYRSEHQELQDDGIESEDDEDVVDEFHDSIRSWVESYPRLSELLELESHAALDDDERQQHGPLDKEASLLDAVGCVGYFCLVGDYFKVTLSNEATTWCVD</sequence>
<evidence type="ECO:0000313" key="3">
    <source>
        <dbReference type="Proteomes" id="UP000054466"/>
    </source>
</evidence>
<reference evidence="2 3" key="1">
    <citation type="submission" date="2015-01" db="EMBL/GenBank/DDBJ databases">
        <title>The Genome Sequence of Cladophialophora immunda CBS83496.</title>
        <authorList>
            <consortium name="The Broad Institute Genomics Platform"/>
            <person name="Cuomo C."/>
            <person name="de Hoog S."/>
            <person name="Gorbushina A."/>
            <person name="Stielow B."/>
            <person name="Teixiera M."/>
            <person name="Abouelleil A."/>
            <person name="Chapman S.B."/>
            <person name="Priest M."/>
            <person name="Young S.K."/>
            <person name="Wortman J."/>
            <person name="Nusbaum C."/>
            <person name="Birren B."/>
        </authorList>
    </citation>
    <scope>NUCLEOTIDE SEQUENCE [LARGE SCALE GENOMIC DNA]</scope>
    <source>
        <strain evidence="2 3">CBS 83496</strain>
    </source>
</reference>
<dbReference type="RefSeq" id="XP_016249472.1">
    <property type="nucleotide sequence ID" value="XM_016391953.1"/>
</dbReference>
<proteinExistence type="predicted"/>
<feature type="domain" description="Heterokaryon incompatibility" evidence="1">
    <location>
        <begin position="386"/>
        <end position="477"/>
    </location>
</feature>
<dbReference type="OrthoDB" id="2426273at2759"/>
<protein>
    <recommendedName>
        <fullName evidence="1">Heterokaryon incompatibility domain-containing protein</fullName>
    </recommendedName>
</protein>
<dbReference type="HOGENOM" id="CLU_009388_3_0_1"/>
<evidence type="ECO:0000259" key="1">
    <source>
        <dbReference type="Pfam" id="PF06985"/>
    </source>
</evidence>
<dbReference type="GeneID" id="27344275"/>
<dbReference type="AlphaFoldDB" id="A0A0D1ZMR7"/>
<dbReference type="InterPro" id="IPR010730">
    <property type="entry name" value="HET"/>
</dbReference>